<evidence type="ECO:0000313" key="4">
    <source>
        <dbReference type="Proteomes" id="UP000054870"/>
    </source>
</evidence>
<dbReference type="Pfam" id="PF13480">
    <property type="entry name" value="Acetyltransf_6"/>
    <property type="match status" value="1"/>
</dbReference>
<evidence type="ECO:0000259" key="2">
    <source>
        <dbReference type="Pfam" id="PF13480"/>
    </source>
</evidence>
<evidence type="ECO:0000256" key="1">
    <source>
        <dbReference type="SAM" id="MobiDB-lite"/>
    </source>
</evidence>
<accession>A0A158DM32</accession>
<comment type="caution">
    <text evidence="3">The sequence shown here is derived from an EMBL/GenBank/DDBJ whole genome shotgun (WGS) entry which is preliminary data.</text>
</comment>
<organism evidence="3 4">
    <name type="scientific">Caballeronia catudaia</name>
    <dbReference type="NCBI Taxonomy" id="1777136"/>
    <lineage>
        <taxon>Bacteria</taxon>
        <taxon>Pseudomonadati</taxon>
        <taxon>Pseudomonadota</taxon>
        <taxon>Betaproteobacteria</taxon>
        <taxon>Burkholderiales</taxon>
        <taxon>Burkholderiaceae</taxon>
        <taxon>Caballeronia</taxon>
    </lineage>
</organism>
<sequence>MVIKMKRRAVISSGSHVFDLLSDSLFLQRWFDLYRACPWATVYQASDFVKTWYESYGNQFSPIIVTMEGQQGELCGLLTLAANRSTGRLAYAGDVLSEYQVWLAREEVKDVFMPEALKLIGKEFTRQVLRLKFLPPGTHLGPLEKTNWVRNISFLSPSSRPLIGANDEQRIDQSLKSKKVKLNRLKRLGTVSFRQVTRDEFPDIFEQAWPLFEFRQIDQFNSSPFLRDADLKQFLFALARHSDVLHMTVLTVDEIIVAWLLGTQSNGFLHLMATGFSPFHARHSPAMLHMLMLSKSLIQEQRVFDLTPGGDKYKDQLATTYENTHTLHFFPGLRAALEDRPTRVIANKALKKVMRVTVKDPALALTSSFPGRRRDRPSPESPRAEQPKVSFRLHKLNALPLEKYDERVHEVRKNKVVDLLKHEPTHSQSRREFVSQAWRFIEQGADVYTLIRDARLIAGCWIASGDRTALAESAKSGVPAGTALLLGFYVHGSEDRAKTLNLLLHKWANEAVTGTEVTEAVIGVPETDLFKGISETDGNPSKSPCIASTTMQERPESVLRAFRWSQ</sequence>
<dbReference type="Proteomes" id="UP000054870">
    <property type="component" value="Unassembled WGS sequence"/>
</dbReference>
<dbReference type="EMBL" id="FCOF02000075">
    <property type="protein sequence ID" value="SAK94817.1"/>
    <property type="molecule type" value="Genomic_DNA"/>
</dbReference>
<evidence type="ECO:0000313" key="3">
    <source>
        <dbReference type="EMBL" id="SAK94817.1"/>
    </source>
</evidence>
<feature type="compositionally biased region" description="Basic and acidic residues" evidence="1">
    <location>
        <begin position="376"/>
        <end position="386"/>
    </location>
</feature>
<keyword evidence="4" id="KW-1185">Reference proteome</keyword>
<dbReference type="InterPro" id="IPR016181">
    <property type="entry name" value="Acyl_CoA_acyltransferase"/>
</dbReference>
<proteinExistence type="predicted"/>
<protein>
    <recommendedName>
        <fullName evidence="2">BioF2-like acetyltransferase domain-containing protein</fullName>
    </recommendedName>
</protein>
<dbReference type="InterPro" id="IPR038740">
    <property type="entry name" value="BioF2-like_GNAT_dom"/>
</dbReference>
<gene>
    <name evidence="3" type="ORF">AWB75_06853</name>
</gene>
<feature type="domain" description="BioF2-like acetyltransferase" evidence="2">
    <location>
        <begin position="181"/>
        <end position="314"/>
    </location>
</feature>
<feature type="region of interest" description="Disordered" evidence="1">
    <location>
        <begin position="367"/>
        <end position="388"/>
    </location>
</feature>
<dbReference type="AlphaFoldDB" id="A0A158DM32"/>
<reference evidence="3" key="1">
    <citation type="submission" date="2016-01" db="EMBL/GenBank/DDBJ databases">
        <authorList>
            <person name="Peeters C."/>
        </authorList>
    </citation>
    <scope>NUCLEOTIDE SEQUENCE [LARGE SCALE GENOMIC DNA]</scope>
    <source>
        <strain evidence="3">LMG 29318</strain>
    </source>
</reference>
<dbReference type="SUPFAM" id="SSF55729">
    <property type="entry name" value="Acyl-CoA N-acyltransferases (Nat)"/>
    <property type="match status" value="1"/>
</dbReference>
<name>A0A158DM32_9BURK</name>